<gene>
    <name evidence="6" type="ORF">JKP88DRAFT_256304</name>
</gene>
<dbReference type="Gene3D" id="3.30.460.10">
    <property type="entry name" value="Beta Polymerase, domain 2"/>
    <property type="match status" value="1"/>
</dbReference>
<feature type="domain" description="Poly A polymerase head" evidence="5">
    <location>
        <begin position="30"/>
        <end position="179"/>
    </location>
</feature>
<evidence type="ECO:0000313" key="6">
    <source>
        <dbReference type="EMBL" id="KAG5192891.1"/>
    </source>
</evidence>
<sequence length="578" mass="63136">MPTVKLTEGERALFRLLLGVVEEEAMGTTLRVAGGWVRDKLLGAARCGGEHMVGVDNKMDVDIALDNCLGKGFAETVNRHLAKKGMKSAAVGIVSKNPEKSKHLETATMHLLGFSIDFVNLRTESYTSDSRIPNMGIGTPEDDAYRRDLTINALFYNINTGLVEDFTGRGLTDLAAGVISTPLPAVDTLLDDPLRVLRSIRFASRFNFNMSQDLLMACKDPEVHVALAQKVSYERIGVEVDQMVRSHQPLRAFTLICDLGLAPIVFAVPPTDLLGCAAGCGLDCCDPSAPLQLDTASIFSQSLVYLKNMHHLLGDAVLAAAGIALSGDGETAVQERRLALYGAFLLPLAATHYWERGRDREVSKPHPVTRYIISDALKLRARDAEQVHRLHLSALEFQLLLRRTVGAPITDANCAAVAPDRVEAGLVLRRVGELWRMALLLALTGDLGTQHILDSAVRDRADKEADEAIICAYASMGRALEGMGLVGESPVWELKPAIDGVGIGKLLPGLPKGPVFKEILDDQIEWILRNPYGSEGEVKEHVLHKYAQYLCPLAMTARKATVLQQPPPQPQQQQRQRQ</sequence>
<reference evidence="6" key="1">
    <citation type="submission" date="2021-02" db="EMBL/GenBank/DDBJ databases">
        <title>First Annotated Genome of the Yellow-green Alga Tribonema minus.</title>
        <authorList>
            <person name="Mahan K.M."/>
        </authorList>
    </citation>
    <scope>NUCLEOTIDE SEQUENCE</scope>
    <source>
        <strain evidence="6">UTEX B ZZ1240</strain>
    </source>
</reference>
<evidence type="ECO:0000256" key="4">
    <source>
        <dbReference type="RuleBase" id="RU003953"/>
    </source>
</evidence>
<dbReference type="EMBL" id="JAFCMP010000001">
    <property type="protein sequence ID" value="KAG5192891.1"/>
    <property type="molecule type" value="Genomic_DNA"/>
</dbReference>
<keyword evidence="2 4" id="KW-0808">Transferase</keyword>
<evidence type="ECO:0000256" key="2">
    <source>
        <dbReference type="ARBA" id="ARBA00022679"/>
    </source>
</evidence>
<evidence type="ECO:0000256" key="3">
    <source>
        <dbReference type="ARBA" id="ARBA00022884"/>
    </source>
</evidence>
<organism evidence="6 7">
    <name type="scientific">Tribonema minus</name>
    <dbReference type="NCBI Taxonomy" id="303371"/>
    <lineage>
        <taxon>Eukaryota</taxon>
        <taxon>Sar</taxon>
        <taxon>Stramenopiles</taxon>
        <taxon>Ochrophyta</taxon>
        <taxon>PX clade</taxon>
        <taxon>Xanthophyceae</taxon>
        <taxon>Tribonematales</taxon>
        <taxon>Tribonemataceae</taxon>
        <taxon>Tribonema</taxon>
    </lineage>
</organism>
<dbReference type="GO" id="GO:0052927">
    <property type="term" value="F:CC tRNA cytidylyltransferase activity"/>
    <property type="evidence" value="ECO:0007669"/>
    <property type="project" value="TreeGrafter"/>
</dbReference>
<dbReference type="SUPFAM" id="SSF81301">
    <property type="entry name" value="Nucleotidyltransferase"/>
    <property type="match status" value="1"/>
</dbReference>
<dbReference type="Pfam" id="PF01743">
    <property type="entry name" value="PolyA_pol"/>
    <property type="match status" value="1"/>
</dbReference>
<evidence type="ECO:0000313" key="7">
    <source>
        <dbReference type="Proteomes" id="UP000664859"/>
    </source>
</evidence>
<proteinExistence type="inferred from homology"/>
<dbReference type="InterPro" id="IPR043519">
    <property type="entry name" value="NT_sf"/>
</dbReference>
<dbReference type="SUPFAM" id="SSF81891">
    <property type="entry name" value="Poly A polymerase C-terminal region-like"/>
    <property type="match status" value="1"/>
</dbReference>
<dbReference type="PANTHER" id="PTHR13734">
    <property type="entry name" value="TRNA-NUCLEOTIDYLTRANSFERASE"/>
    <property type="match status" value="1"/>
</dbReference>
<comment type="caution">
    <text evidence="6">The sequence shown here is derived from an EMBL/GenBank/DDBJ whole genome shotgun (WGS) entry which is preliminary data.</text>
</comment>
<dbReference type="PANTHER" id="PTHR13734:SF5">
    <property type="entry name" value="CCA TRNA NUCLEOTIDYLTRANSFERASE, MITOCHONDRIAL"/>
    <property type="match status" value="1"/>
</dbReference>
<evidence type="ECO:0000259" key="5">
    <source>
        <dbReference type="Pfam" id="PF01743"/>
    </source>
</evidence>
<keyword evidence="7" id="KW-1185">Reference proteome</keyword>
<accession>A0A835ZFM7</accession>
<dbReference type="OrthoDB" id="445712at2759"/>
<dbReference type="Gene3D" id="1.10.3090.10">
    <property type="entry name" value="cca-adding enzyme, domain 2"/>
    <property type="match status" value="1"/>
</dbReference>
<name>A0A835ZFM7_9STRA</name>
<dbReference type="InterPro" id="IPR002646">
    <property type="entry name" value="PolA_pol_head_dom"/>
</dbReference>
<evidence type="ECO:0000256" key="1">
    <source>
        <dbReference type="ARBA" id="ARBA00007265"/>
    </source>
</evidence>
<keyword evidence="3 4" id="KW-0694">RNA-binding</keyword>
<protein>
    <recommendedName>
        <fullName evidence="5">Poly A polymerase head domain-containing protein</fullName>
    </recommendedName>
</protein>
<dbReference type="AlphaFoldDB" id="A0A835ZFM7"/>
<dbReference type="CDD" id="cd05398">
    <property type="entry name" value="NT_ClassII-CCAase"/>
    <property type="match status" value="1"/>
</dbReference>
<dbReference type="Proteomes" id="UP000664859">
    <property type="component" value="Unassembled WGS sequence"/>
</dbReference>
<dbReference type="GO" id="GO:0001680">
    <property type="term" value="P:tRNA 3'-terminal CCA addition"/>
    <property type="evidence" value="ECO:0007669"/>
    <property type="project" value="TreeGrafter"/>
</dbReference>
<comment type="similarity">
    <text evidence="1 4">Belongs to the tRNA nucleotidyltransferase/poly(A) polymerase family.</text>
</comment>
<dbReference type="GO" id="GO:0003723">
    <property type="term" value="F:RNA binding"/>
    <property type="evidence" value="ECO:0007669"/>
    <property type="project" value="UniProtKB-KW"/>
</dbReference>
<dbReference type="GO" id="GO:0052929">
    <property type="term" value="F:ATP:3'-cytidine-cytidine-tRNA adenylyltransferase activity"/>
    <property type="evidence" value="ECO:0007669"/>
    <property type="project" value="TreeGrafter"/>
</dbReference>